<dbReference type="InterPro" id="IPR015797">
    <property type="entry name" value="NUDIX_hydrolase-like_dom_sf"/>
</dbReference>
<comment type="catalytic activity">
    <reaction evidence="10">
        <text>ITP + H2O = IMP + diphosphate + H(+)</text>
        <dbReference type="Rhea" id="RHEA:29399"/>
        <dbReference type="ChEBI" id="CHEBI:15377"/>
        <dbReference type="ChEBI" id="CHEBI:15378"/>
        <dbReference type="ChEBI" id="CHEBI:33019"/>
        <dbReference type="ChEBI" id="CHEBI:58053"/>
        <dbReference type="ChEBI" id="CHEBI:61402"/>
        <dbReference type="EC" id="3.6.1.66"/>
    </reaction>
</comment>
<dbReference type="EC" id="3.6.1.66" evidence="10"/>
<keyword evidence="6 10" id="KW-0460">Magnesium</keyword>
<evidence type="ECO:0000256" key="2">
    <source>
        <dbReference type="ARBA" id="ARBA00011738"/>
    </source>
</evidence>
<feature type="binding site" evidence="10">
    <location>
        <position position="177"/>
    </location>
    <ligand>
        <name>substrate</name>
    </ligand>
</feature>
<keyword evidence="7 10" id="KW-0546">Nucleotide metabolism</keyword>
<comment type="similarity">
    <text evidence="1 10 11">Belongs to the HAM1 NTPase family.</text>
</comment>
<dbReference type="CDD" id="cd00515">
    <property type="entry name" value="HAM1"/>
    <property type="match status" value="1"/>
</dbReference>
<evidence type="ECO:0000313" key="13">
    <source>
        <dbReference type="EMBL" id="OGH78263.1"/>
    </source>
</evidence>
<comment type="catalytic activity">
    <reaction evidence="8 10">
        <text>dITP + H2O = dIMP + diphosphate + H(+)</text>
        <dbReference type="Rhea" id="RHEA:28342"/>
        <dbReference type="ChEBI" id="CHEBI:15377"/>
        <dbReference type="ChEBI" id="CHEBI:15378"/>
        <dbReference type="ChEBI" id="CHEBI:33019"/>
        <dbReference type="ChEBI" id="CHEBI:61194"/>
        <dbReference type="ChEBI" id="CHEBI:61382"/>
        <dbReference type="EC" id="3.6.1.66"/>
    </reaction>
</comment>
<dbReference type="InterPro" id="IPR020476">
    <property type="entry name" value="Nudix_hydrolase"/>
</dbReference>
<proteinExistence type="inferred from homology"/>
<feature type="binding site" evidence="10">
    <location>
        <position position="43"/>
    </location>
    <ligand>
        <name>Mg(2+)</name>
        <dbReference type="ChEBI" id="CHEBI:18420"/>
    </ligand>
</feature>
<evidence type="ECO:0000256" key="10">
    <source>
        <dbReference type="HAMAP-Rule" id="MF_01405"/>
    </source>
</evidence>
<evidence type="ECO:0000256" key="8">
    <source>
        <dbReference type="ARBA" id="ARBA00051875"/>
    </source>
</evidence>
<dbReference type="GO" id="GO:0009117">
    <property type="term" value="P:nucleotide metabolic process"/>
    <property type="evidence" value="ECO:0007669"/>
    <property type="project" value="UniProtKB-KW"/>
</dbReference>
<dbReference type="HAMAP" id="MF_01405">
    <property type="entry name" value="Non_canon_purine_NTPase"/>
    <property type="match status" value="1"/>
</dbReference>
<feature type="binding site" evidence="10">
    <location>
        <position position="72"/>
    </location>
    <ligand>
        <name>Mg(2+)</name>
        <dbReference type="ChEBI" id="CHEBI:18420"/>
    </ligand>
</feature>
<dbReference type="GO" id="GO:0005829">
    <property type="term" value="C:cytosol"/>
    <property type="evidence" value="ECO:0007669"/>
    <property type="project" value="TreeGrafter"/>
</dbReference>
<evidence type="ECO:0000256" key="3">
    <source>
        <dbReference type="ARBA" id="ARBA00022723"/>
    </source>
</evidence>
<dbReference type="GO" id="GO:0017111">
    <property type="term" value="F:ribonucleoside triphosphate phosphatase activity"/>
    <property type="evidence" value="ECO:0007669"/>
    <property type="project" value="InterPro"/>
</dbReference>
<evidence type="ECO:0000256" key="7">
    <source>
        <dbReference type="ARBA" id="ARBA00023080"/>
    </source>
</evidence>
<reference evidence="13 14" key="1">
    <citation type="journal article" date="2016" name="Nat. Commun.">
        <title>Thousands of microbial genomes shed light on interconnected biogeochemical processes in an aquifer system.</title>
        <authorList>
            <person name="Anantharaman K."/>
            <person name="Brown C.T."/>
            <person name="Hug L.A."/>
            <person name="Sharon I."/>
            <person name="Castelle C.J."/>
            <person name="Probst A.J."/>
            <person name="Thomas B.C."/>
            <person name="Singh A."/>
            <person name="Wilkins M.J."/>
            <person name="Karaoz U."/>
            <person name="Brodie E.L."/>
            <person name="Williams K.H."/>
            <person name="Hubbard S.S."/>
            <person name="Banfield J.F."/>
        </authorList>
    </citation>
    <scope>NUCLEOTIDE SEQUENCE [LARGE SCALE GENOMIC DNA]</scope>
</reference>
<dbReference type="GO" id="GO:0035870">
    <property type="term" value="F:dITP diphosphatase activity"/>
    <property type="evidence" value="ECO:0007669"/>
    <property type="project" value="UniProtKB-UniRule"/>
</dbReference>
<evidence type="ECO:0000256" key="6">
    <source>
        <dbReference type="ARBA" id="ARBA00022842"/>
    </source>
</evidence>
<keyword evidence="3 10" id="KW-0479">Metal-binding</keyword>
<evidence type="ECO:0000259" key="12">
    <source>
        <dbReference type="PROSITE" id="PS51462"/>
    </source>
</evidence>
<dbReference type="InterPro" id="IPR000086">
    <property type="entry name" value="NUDIX_hydrolase_dom"/>
</dbReference>
<dbReference type="PANTHER" id="PTHR11067:SF9">
    <property type="entry name" value="INOSINE TRIPHOSPHATE PYROPHOSPHATASE"/>
    <property type="match status" value="1"/>
</dbReference>
<comment type="caution">
    <text evidence="13">The sequence shown here is derived from an EMBL/GenBank/DDBJ whole genome shotgun (WGS) entry which is preliminary data.</text>
</comment>
<dbReference type="FunFam" id="3.90.950.10:FF:000001">
    <property type="entry name" value="dITP/XTP pyrophosphatase"/>
    <property type="match status" value="1"/>
</dbReference>
<comment type="catalytic activity">
    <reaction evidence="9 10">
        <text>XTP + H2O = XMP + diphosphate + H(+)</text>
        <dbReference type="Rhea" id="RHEA:28610"/>
        <dbReference type="ChEBI" id="CHEBI:15377"/>
        <dbReference type="ChEBI" id="CHEBI:15378"/>
        <dbReference type="ChEBI" id="CHEBI:33019"/>
        <dbReference type="ChEBI" id="CHEBI:57464"/>
        <dbReference type="ChEBI" id="CHEBI:61314"/>
        <dbReference type="EC" id="3.6.1.66"/>
    </reaction>
</comment>
<dbReference type="GO" id="GO:0046872">
    <property type="term" value="F:metal ion binding"/>
    <property type="evidence" value="ECO:0007669"/>
    <property type="project" value="UniProtKB-KW"/>
</dbReference>
<dbReference type="InterPro" id="IPR002637">
    <property type="entry name" value="RdgB/HAM1"/>
</dbReference>
<feature type="binding site" evidence="10">
    <location>
        <begin position="9"/>
        <end position="14"/>
    </location>
    <ligand>
        <name>substrate</name>
    </ligand>
</feature>
<dbReference type="GO" id="GO:0036222">
    <property type="term" value="F:XTP diphosphatase activity"/>
    <property type="evidence" value="ECO:0007669"/>
    <property type="project" value="UniProtKB-UniRule"/>
</dbReference>
<dbReference type="Gene3D" id="3.90.79.10">
    <property type="entry name" value="Nucleoside Triphosphate Pyrophosphohydrolase"/>
    <property type="match status" value="1"/>
</dbReference>
<dbReference type="NCBIfam" id="TIGR00042">
    <property type="entry name" value="RdgB/HAM1 family non-canonical purine NTP pyrophosphatase"/>
    <property type="match status" value="1"/>
</dbReference>
<sequence length="346" mass="39478">MMRELLIATTNQHKITEIKAFLEHMPFTFLLLSDLKESIPAPEEIGETISENAVLKARYYAQKSGMLTLADDTGLFIDALEGWPGVMSARVGSTSTEQTDLTLQKMEEVPEDKRTAHFESVTALVDPESNVEFIAHGVTQGKILTKPVEHPNPFGFDPIFYLPEMGKSYAELTTVEKNAVSHRGKALIRIKHHLQNTYVAKHIVVPFALIIKDGRVLMNLRNDPHRPEYHNKWEFPGGKVEFGETMHGNLIREVREEVGYDVQIVKMLQDIAVESQMQKTYAYQVFLVPYVCKIIGGDGKFSDGEVLETRWFDVDDVLNYELIGENERMYRAFLPELKETIKNYQL</sequence>
<dbReference type="InterPro" id="IPR020922">
    <property type="entry name" value="dITP/XTP_pyrophosphatase"/>
</dbReference>
<evidence type="ECO:0000313" key="14">
    <source>
        <dbReference type="Proteomes" id="UP000177040"/>
    </source>
</evidence>
<dbReference type="GO" id="GO:0009146">
    <property type="term" value="P:purine nucleoside triphosphate catabolic process"/>
    <property type="evidence" value="ECO:0007669"/>
    <property type="project" value="UniProtKB-UniRule"/>
</dbReference>
<evidence type="ECO:0000256" key="4">
    <source>
        <dbReference type="ARBA" id="ARBA00022741"/>
    </source>
</evidence>
<gene>
    <name evidence="13" type="ORF">A2983_02315</name>
</gene>
<dbReference type="Proteomes" id="UP000177040">
    <property type="component" value="Unassembled WGS sequence"/>
</dbReference>
<dbReference type="GO" id="GO:0036220">
    <property type="term" value="F:ITP diphosphatase activity"/>
    <property type="evidence" value="ECO:0007669"/>
    <property type="project" value="UniProtKB-UniRule"/>
</dbReference>
<keyword evidence="4 10" id="KW-0547">Nucleotide-binding</keyword>
<evidence type="ECO:0000256" key="1">
    <source>
        <dbReference type="ARBA" id="ARBA00008023"/>
    </source>
</evidence>
<comment type="function">
    <text evidence="10">Pyrophosphatase that catalyzes the hydrolysis of nucleoside triphosphates to their monophosphate derivatives, with a high preference for the non-canonical purine nucleotides XTP (xanthosine triphosphate), dITP (deoxyinosine triphosphate) and ITP. Seems to function as a house-cleaning enzyme that removes non-canonical purine nucleotides from the nucleotide pool, thus preventing their incorporation into DNA/RNA and avoiding chromosomal lesions.</text>
</comment>
<dbReference type="PROSITE" id="PS51462">
    <property type="entry name" value="NUDIX"/>
    <property type="match status" value="1"/>
</dbReference>
<accession>A0A1F6N3L8</accession>
<dbReference type="PANTHER" id="PTHR11067">
    <property type="entry name" value="INOSINE TRIPHOSPHATE PYROPHOSPHATASE/HAM1 PROTEIN"/>
    <property type="match status" value="1"/>
</dbReference>
<keyword evidence="5 10" id="KW-0378">Hydrolase</keyword>
<dbReference type="InterPro" id="IPR029001">
    <property type="entry name" value="ITPase-like_fam"/>
</dbReference>
<organism evidence="13 14">
    <name type="scientific">Candidatus Magasanikbacteria bacterium RIFCSPLOWO2_01_FULL_40_15</name>
    <dbReference type="NCBI Taxonomy" id="1798686"/>
    <lineage>
        <taxon>Bacteria</taxon>
        <taxon>Candidatus Magasanikiibacteriota</taxon>
    </lineage>
</organism>
<feature type="binding site" evidence="10">
    <location>
        <begin position="182"/>
        <end position="183"/>
    </location>
    <ligand>
        <name>substrate</name>
    </ligand>
</feature>
<dbReference type="PRINTS" id="PR00502">
    <property type="entry name" value="NUDIXFAMILY"/>
</dbReference>
<feature type="domain" description="Nudix hydrolase" evidence="12">
    <location>
        <begin position="200"/>
        <end position="335"/>
    </location>
</feature>
<dbReference type="Pfam" id="PF00293">
    <property type="entry name" value="NUDIX"/>
    <property type="match status" value="1"/>
</dbReference>
<evidence type="ECO:0000256" key="9">
    <source>
        <dbReference type="ARBA" id="ARBA00052017"/>
    </source>
</evidence>
<evidence type="ECO:0000256" key="11">
    <source>
        <dbReference type="RuleBase" id="RU003781"/>
    </source>
</evidence>
<dbReference type="Pfam" id="PF01725">
    <property type="entry name" value="Ham1p_like"/>
    <property type="match status" value="1"/>
</dbReference>
<feature type="binding site" evidence="10">
    <location>
        <position position="73"/>
    </location>
    <ligand>
        <name>substrate</name>
    </ligand>
</feature>
<dbReference type="Gene3D" id="3.90.950.10">
    <property type="match status" value="1"/>
</dbReference>
<evidence type="ECO:0000256" key="5">
    <source>
        <dbReference type="ARBA" id="ARBA00022801"/>
    </source>
</evidence>
<comment type="cofactor">
    <cofactor evidence="10">
        <name>Mg(2+)</name>
        <dbReference type="ChEBI" id="CHEBI:18420"/>
    </cofactor>
    <text evidence="10">Binds 1 Mg(2+) ion per subunit.</text>
</comment>
<feature type="active site" description="Proton acceptor" evidence="10">
    <location>
        <position position="72"/>
    </location>
</feature>
<name>A0A1F6N3L8_9BACT</name>
<feature type="binding site" evidence="10">
    <location>
        <begin position="154"/>
        <end position="157"/>
    </location>
    <ligand>
        <name>substrate</name>
    </ligand>
</feature>
<dbReference type="SUPFAM" id="SSF52972">
    <property type="entry name" value="ITPase-like"/>
    <property type="match status" value="1"/>
</dbReference>
<dbReference type="AlphaFoldDB" id="A0A1F6N3L8"/>
<dbReference type="GO" id="GO:0000166">
    <property type="term" value="F:nucleotide binding"/>
    <property type="evidence" value="ECO:0007669"/>
    <property type="project" value="UniProtKB-KW"/>
</dbReference>
<dbReference type="SUPFAM" id="SSF55811">
    <property type="entry name" value="Nudix"/>
    <property type="match status" value="1"/>
</dbReference>
<comment type="subunit">
    <text evidence="2 10">Homodimer.</text>
</comment>
<protein>
    <recommendedName>
        <fullName evidence="10">dITP/XTP pyrophosphatase</fullName>
        <ecNumber evidence="10">3.6.1.66</ecNumber>
    </recommendedName>
    <alternativeName>
        <fullName evidence="10">Non-canonical purine NTP pyrophosphatase</fullName>
    </alternativeName>
    <alternativeName>
        <fullName evidence="10">Non-standard purine NTP pyrophosphatase</fullName>
    </alternativeName>
    <alternativeName>
        <fullName evidence="10">Nucleoside-triphosphate diphosphatase</fullName>
    </alternativeName>
    <alternativeName>
        <fullName evidence="10">Nucleoside-triphosphate pyrophosphatase</fullName>
        <shortName evidence="10">NTPase</shortName>
    </alternativeName>
</protein>
<dbReference type="EMBL" id="MFQH01000015">
    <property type="protein sequence ID" value="OGH78263.1"/>
    <property type="molecule type" value="Genomic_DNA"/>
</dbReference>